<name>A0A453QWI5_AEGTS</name>
<evidence type="ECO:0000313" key="2">
    <source>
        <dbReference type="Proteomes" id="UP000015105"/>
    </source>
</evidence>
<evidence type="ECO:0000313" key="1">
    <source>
        <dbReference type="EnsemblPlants" id="AET7Gv20354000.2"/>
    </source>
</evidence>
<reference evidence="1" key="5">
    <citation type="journal article" date="2021" name="G3 (Bethesda)">
        <title>Aegilops tauschii genome assembly Aet v5.0 features greater sequence contiguity and improved annotation.</title>
        <authorList>
            <person name="Wang L."/>
            <person name="Zhu T."/>
            <person name="Rodriguez J.C."/>
            <person name="Deal K.R."/>
            <person name="Dubcovsky J."/>
            <person name="McGuire P.E."/>
            <person name="Lux T."/>
            <person name="Spannagl M."/>
            <person name="Mayer K.F.X."/>
            <person name="Baldrich P."/>
            <person name="Meyers B.C."/>
            <person name="Huo N."/>
            <person name="Gu Y.Q."/>
            <person name="Zhou H."/>
            <person name="Devos K.M."/>
            <person name="Bennetzen J.L."/>
            <person name="Unver T."/>
            <person name="Budak H."/>
            <person name="Gulick P.J."/>
            <person name="Galiba G."/>
            <person name="Kalapos B."/>
            <person name="Nelson D.R."/>
            <person name="Li P."/>
            <person name="You F.M."/>
            <person name="Luo M.C."/>
            <person name="Dvorak J."/>
        </authorList>
    </citation>
    <scope>NUCLEOTIDE SEQUENCE [LARGE SCALE GENOMIC DNA]</scope>
    <source>
        <strain evidence="1">cv. AL8/78</strain>
    </source>
</reference>
<protein>
    <submittedName>
        <fullName evidence="1">Uncharacterized protein</fullName>
    </submittedName>
</protein>
<organism evidence="1 2">
    <name type="scientific">Aegilops tauschii subsp. strangulata</name>
    <name type="common">Goatgrass</name>
    <dbReference type="NCBI Taxonomy" id="200361"/>
    <lineage>
        <taxon>Eukaryota</taxon>
        <taxon>Viridiplantae</taxon>
        <taxon>Streptophyta</taxon>
        <taxon>Embryophyta</taxon>
        <taxon>Tracheophyta</taxon>
        <taxon>Spermatophyta</taxon>
        <taxon>Magnoliopsida</taxon>
        <taxon>Liliopsida</taxon>
        <taxon>Poales</taxon>
        <taxon>Poaceae</taxon>
        <taxon>BOP clade</taxon>
        <taxon>Pooideae</taxon>
        <taxon>Triticodae</taxon>
        <taxon>Triticeae</taxon>
        <taxon>Triticinae</taxon>
        <taxon>Aegilops</taxon>
    </lineage>
</organism>
<dbReference type="Gramene" id="AET7Gv20354000.2">
    <property type="protein sequence ID" value="AET7Gv20354000.2"/>
    <property type="gene ID" value="AET7Gv20354000"/>
</dbReference>
<reference evidence="1" key="3">
    <citation type="journal article" date="2017" name="Nature">
        <title>Genome sequence of the progenitor of the wheat D genome Aegilops tauschii.</title>
        <authorList>
            <person name="Luo M.C."/>
            <person name="Gu Y.Q."/>
            <person name="Puiu D."/>
            <person name="Wang H."/>
            <person name="Twardziok S.O."/>
            <person name="Deal K.R."/>
            <person name="Huo N."/>
            <person name="Zhu T."/>
            <person name="Wang L."/>
            <person name="Wang Y."/>
            <person name="McGuire P.E."/>
            <person name="Liu S."/>
            <person name="Long H."/>
            <person name="Ramasamy R.K."/>
            <person name="Rodriguez J.C."/>
            <person name="Van S.L."/>
            <person name="Yuan L."/>
            <person name="Wang Z."/>
            <person name="Xia Z."/>
            <person name="Xiao L."/>
            <person name="Anderson O.D."/>
            <person name="Ouyang S."/>
            <person name="Liang Y."/>
            <person name="Zimin A.V."/>
            <person name="Pertea G."/>
            <person name="Qi P."/>
            <person name="Bennetzen J.L."/>
            <person name="Dai X."/>
            <person name="Dawson M.W."/>
            <person name="Muller H.G."/>
            <person name="Kugler K."/>
            <person name="Rivarola-Duarte L."/>
            <person name="Spannagl M."/>
            <person name="Mayer K.F.X."/>
            <person name="Lu F.H."/>
            <person name="Bevan M.W."/>
            <person name="Leroy P."/>
            <person name="Li P."/>
            <person name="You F.M."/>
            <person name="Sun Q."/>
            <person name="Liu Z."/>
            <person name="Lyons E."/>
            <person name="Wicker T."/>
            <person name="Salzberg S.L."/>
            <person name="Devos K.M."/>
            <person name="Dvorak J."/>
        </authorList>
    </citation>
    <scope>NUCLEOTIDE SEQUENCE [LARGE SCALE GENOMIC DNA]</scope>
    <source>
        <strain evidence="1">cv. AL8/78</strain>
    </source>
</reference>
<reference evidence="2" key="2">
    <citation type="journal article" date="2017" name="Nat. Plants">
        <title>The Aegilops tauschii genome reveals multiple impacts of transposons.</title>
        <authorList>
            <person name="Zhao G."/>
            <person name="Zou C."/>
            <person name="Li K."/>
            <person name="Wang K."/>
            <person name="Li T."/>
            <person name="Gao L."/>
            <person name="Zhang X."/>
            <person name="Wang H."/>
            <person name="Yang Z."/>
            <person name="Liu X."/>
            <person name="Jiang W."/>
            <person name="Mao L."/>
            <person name="Kong X."/>
            <person name="Jiao Y."/>
            <person name="Jia J."/>
        </authorList>
    </citation>
    <scope>NUCLEOTIDE SEQUENCE [LARGE SCALE GENOMIC DNA]</scope>
    <source>
        <strain evidence="2">cv. AL8/78</strain>
    </source>
</reference>
<proteinExistence type="predicted"/>
<dbReference type="EnsemblPlants" id="AET7Gv20354000.2">
    <property type="protein sequence ID" value="AET7Gv20354000.2"/>
    <property type="gene ID" value="AET7Gv20354000"/>
</dbReference>
<dbReference type="AlphaFoldDB" id="A0A453QWI5"/>
<sequence length="44" mass="4754">VNKSNYCTGKTGKGDANQPEGVYASLKGIRIARLAGSCWLQQRN</sequence>
<accession>A0A453QWI5</accession>
<keyword evidence="2" id="KW-1185">Reference proteome</keyword>
<reference evidence="1" key="4">
    <citation type="submission" date="2019-03" db="UniProtKB">
        <authorList>
            <consortium name="EnsemblPlants"/>
        </authorList>
    </citation>
    <scope>IDENTIFICATION</scope>
</reference>
<reference evidence="2" key="1">
    <citation type="journal article" date="2014" name="Science">
        <title>Ancient hybridizations among the ancestral genomes of bread wheat.</title>
        <authorList>
            <consortium name="International Wheat Genome Sequencing Consortium,"/>
            <person name="Marcussen T."/>
            <person name="Sandve S.R."/>
            <person name="Heier L."/>
            <person name="Spannagl M."/>
            <person name="Pfeifer M."/>
            <person name="Jakobsen K.S."/>
            <person name="Wulff B.B."/>
            <person name="Steuernagel B."/>
            <person name="Mayer K.F."/>
            <person name="Olsen O.A."/>
        </authorList>
    </citation>
    <scope>NUCLEOTIDE SEQUENCE [LARGE SCALE GENOMIC DNA]</scope>
    <source>
        <strain evidence="2">cv. AL8/78</strain>
    </source>
</reference>
<dbReference type="Proteomes" id="UP000015105">
    <property type="component" value="Chromosome 7D"/>
</dbReference>